<proteinExistence type="predicted"/>
<gene>
    <name evidence="3" type="ORF">TRIUR3_06076</name>
</gene>
<organism evidence="3">
    <name type="scientific">Triticum urartu</name>
    <name type="common">Red wild einkorn</name>
    <name type="synonym">Crithodium urartu</name>
    <dbReference type="NCBI Taxonomy" id="4572"/>
    <lineage>
        <taxon>Eukaryota</taxon>
        <taxon>Viridiplantae</taxon>
        <taxon>Streptophyta</taxon>
        <taxon>Embryophyta</taxon>
        <taxon>Tracheophyta</taxon>
        <taxon>Spermatophyta</taxon>
        <taxon>Magnoliopsida</taxon>
        <taxon>Liliopsida</taxon>
        <taxon>Poales</taxon>
        <taxon>Poaceae</taxon>
        <taxon>BOP clade</taxon>
        <taxon>Pooideae</taxon>
        <taxon>Triticodae</taxon>
        <taxon>Triticeae</taxon>
        <taxon>Triticinae</taxon>
        <taxon>Triticum</taxon>
    </lineage>
</organism>
<dbReference type="InterPro" id="IPR057135">
    <property type="entry name" value="At4g27190-like_LRR"/>
</dbReference>
<dbReference type="AlphaFoldDB" id="M7YJ20"/>
<reference evidence="3" key="1">
    <citation type="journal article" date="2013" name="Nature">
        <title>Draft genome of the wheat A-genome progenitor Triticum urartu.</title>
        <authorList>
            <person name="Ling H.Q."/>
            <person name="Zhao S."/>
            <person name="Liu D."/>
            <person name="Wang J."/>
            <person name="Sun H."/>
            <person name="Zhang C."/>
            <person name="Fan H."/>
            <person name="Li D."/>
            <person name="Dong L."/>
            <person name="Tao Y."/>
            <person name="Gao C."/>
            <person name="Wu H."/>
            <person name="Li Y."/>
            <person name="Cui Y."/>
            <person name="Guo X."/>
            <person name="Zheng S."/>
            <person name="Wang B."/>
            <person name="Yu K."/>
            <person name="Liang Q."/>
            <person name="Yang W."/>
            <person name="Lou X."/>
            <person name="Chen J."/>
            <person name="Feng M."/>
            <person name="Jian J."/>
            <person name="Zhang X."/>
            <person name="Luo G."/>
            <person name="Jiang Y."/>
            <person name="Liu J."/>
            <person name="Wang Z."/>
            <person name="Sha Y."/>
            <person name="Zhang B."/>
            <person name="Wu H."/>
            <person name="Tang D."/>
            <person name="Shen Q."/>
            <person name="Xue P."/>
            <person name="Zou S."/>
            <person name="Wang X."/>
            <person name="Liu X."/>
            <person name="Wang F."/>
            <person name="Yang Y."/>
            <person name="An X."/>
            <person name="Dong Z."/>
            <person name="Zhang K."/>
            <person name="Zhang X."/>
            <person name="Luo M.C."/>
            <person name="Dvorak J."/>
            <person name="Tong Y."/>
            <person name="Wang J."/>
            <person name="Yang H."/>
            <person name="Li Z."/>
            <person name="Wang D."/>
            <person name="Zhang A."/>
            <person name="Wang J."/>
        </authorList>
    </citation>
    <scope>NUCLEOTIDE SEQUENCE</scope>
</reference>
<dbReference type="PANTHER" id="PTHR33463">
    <property type="entry name" value="NB-ARC DOMAIN-CONTAINING PROTEIN-RELATED"/>
    <property type="match status" value="1"/>
</dbReference>
<protein>
    <recommendedName>
        <fullName evidence="2">Disease resistance protein At4g27190-like leucine-rich repeats domain-containing protein</fullName>
    </recommendedName>
</protein>
<sequence>MPRKRIFPNTIKEAVQEIIPYLEDTSNAAHKAIYFDGWNGLAASAVLRAIVEDPPQSLLKKLNKIIHVDCSMWKSRRELQRTIAQELKLPHRIIDLIDRQDEEDDFKGIDEASRAEIRLVGAEINWALKEHMCLVVFHNGSDKTIELNDLGIPQTWDQWSALRSKVLWTFRGRLRLDSEISGKVDNSHLFLYDEYSTQGWNYLLQNEAGEIAGCADKLGVAATECCLYLLSLNSQGGNIMDYDWATHASNYWVCDGIIQGGQGDEAWEVAAAMHQNINIGDYSSLPSFGHKLETPLKRWILSKGRSNALPSFGSKLKTPPKRWILAKDNSVVPPESTSFFFASDSASLLRSLPNDMFHQSENLHVLKLCHCIFSFSSPPFRLCHNLRFLGLDGCKDQRAEEDEEQDMDFLKSLWVIDIHNTDWHLPSSPEIIKQMAANIREVHIKNGRFWHIISALGQPQNLHKLRVIDPTCCSLETGLPSLSGATSLKTLVLDGCVGLEHVEGLPPSLESFSLDARPRKDDFKEAKISRISLAGCARLSEFTLRGSLPSLEELDLSATRVKTLDLTTQVVQVPCLQRVMLLGCEQLRAILWPKEGLPTLRVLHIDSSVCPVQTKLHDVYVTMMDIRFSQSLVLQSSARFCWKSNRFHLNLCVPCNANVKGQSYMKEKMVPGNSGQIIGPSQPKSLSSNTCSTYMDVSVGNIIVDHDYNNGMQFQPSGCHVAIGKGISNANVESEEAIKAIIFVMNNVESLHVHDNSSITTVIPEHMMSIESNVLTWSHLKSCHVVRCPKMHTVFNIVCGYYEFKELVNFWAADLPMAHCIWSKQMAWDFEDDASFAKLKSMHLFSCPRLTFVLQWSRLYILSSLETLHITFCGDLRQVFPVEPEILKRIARYHKGVLELPNLKHIYLHQLFKLQHICEAKMFAPKLETIRVRGCWGLRRLPAVSPNSRPVVDCEKDWWEKLEWDGLEAGHDPSLFEARHSAYYKERLPRVSVLWFCCKTTMNPLLLSTACVAAMFQIWSDGRHRNGTQNKICPPVNDGAMQPQAQQEQQQIGRWSFTR</sequence>
<dbReference type="Pfam" id="PF23247">
    <property type="entry name" value="LRR_RPS2"/>
    <property type="match status" value="1"/>
</dbReference>
<dbReference type="InterPro" id="IPR050905">
    <property type="entry name" value="Plant_NBS-LRR"/>
</dbReference>
<dbReference type="STRING" id="4572.M7YJ20"/>
<dbReference type="eggNOG" id="ENOG502SYYC">
    <property type="taxonomic scope" value="Eukaryota"/>
</dbReference>
<dbReference type="PANTHER" id="PTHR33463:SF208">
    <property type="entry name" value="OS04G0166000 PROTEIN"/>
    <property type="match status" value="1"/>
</dbReference>
<evidence type="ECO:0000256" key="1">
    <source>
        <dbReference type="SAM" id="MobiDB-lite"/>
    </source>
</evidence>
<dbReference type="Gene3D" id="3.80.10.10">
    <property type="entry name" value="Ribonuclease Inhibitor"/>
    <property type="match status" value="2"/>
</dbReference>
<evidence type="ECO:0000259" key="2">
    <source>
        <dbReference type="Pfam" id="PF23247"/>
    </source>
</evidence>
<accession>M7YJ20</accession>
<dbReference type="EMBL" id="KD263831">
    <property type="protein sequence ID" value="EMS47242.1"/>
    <property type="molecule type" value="Genomic_DNA"/>
</dbReference>
<dbReference type="SUPFAM" id="SSF52058">
    <property type="entry name" value="L domain-like"/>
    <property type="match status" value="1"/>
</dbReference>
<dbReference type="InterPro" id="IPR032675">
    <property type="entry name" value="LRR_dom_sf"/>
</dbReference>
<feature type="compositionally biased region" description="Low complexity" evidence="1">
    <location>
        <begin position="1042"/>
        <end position="1051"/>
    </location>
</feature>
<dbReference type="OMA" id="TIMDMRF"/>
<evidence type="ECO:0000313" key="3">
    <source>
        <dbReference type="EMBL" id="EMS47242.1"/>
    </source>
</evidence>
<name>M7YJ20_TRIUA</name>
<feature type="domain" description="Disease resistance protein At4g27190-like leucine-rich repeats" evidence="2">
    <location>
        <begin position="820"/>
        <end position="941"/>
    </location>
</feature>
<feature type="region of interest" description="Disordered" evidence="1">
    <location>
        <begin position="1039"/>
        <end position="1059"/>
    </location>
</feature>